<dbReference type="Proteomes" id="UP000002059">
    <property type="component" value="Partially assembled WGS sequence"/>
</dbReference>
<sequence>MSDIFFGSVAKEDTIYRDEAGFDDIFELDIDVAKMGFEETLDVSEPSSIFHVNYCGKPRLLMRAYCSLKWFKNM</sequence>
<gene>
    <name evidence="1" type="ORF">PAAG_08083</name>
</gene>
<dbReference type="OMA" id="FDIWITL"/>
<keyword evidence="2" id="KW-1185">Reference proteome</keyword>
<dbReference type="AlphaFoldDB" id="C1HBE2"/>
<dbReference type="HOGENOM" id="CLU_2688457_0_0_1"/>
<accession>C1HBE2</accession>
<reference evidence="1 2" key="1">
    <citation type="journal article" date="2011" name="PLoS Genet.">
        <title>Comparative genomic analysis of human fungal pathogens causing paracoccidioidomycosis.</title>
        <authorList>
            <person name="Desjardins C.A."/>
            <person name="Champion M.D."/>
            <person name="Holder J.W."/>
            <person name="Muszewska A."/>
            <person name="Goldberg J."/>
            <person name="Bailao A.M."/>
            <person name="Brigido M.M."/>
            <person name="Ferreira M.E."/>
            <person name="Garcia A.M."/>
            <person name="Grynberg M."/>
            <person name="Gujja S."/>
            <person name="Heiman D.I."/>
            <person name="Henn M.R."/>
            <person name="Kodira C.D."/>
            <person name="Leon-Narvaez H."/>
            <person name="Longo L.V."/>
            <person name="Ma L.J."/>
            <person name="Malavazi I."/>
            <person name="Matsuo A.L."/>
            <person name="Morais F.V."/>
            <person name="Pereira M."/>
            <person name="Rodriguez-Brito S."/>
            <person name="Sakthikumar S."/>
            <person name="Salem-Izacc S.M."/>
            <person name="Sykes S.M."/>
            <person name="Teixeira M.M."/>
            <person name="Vallejo M.C."/>
            <person name="Walter M.E."/>
            <person name="Yandava C."/>
            <person name="Young S."/>
            <person name="Zeng Q."/>
            <person name="Zucker J."/>
            <person name="Felipe M.S."/>
            <person name="Goldman G.H."/>
            <person name="Haas B.J."/>
            <person name="McEwen J.G."/>
            <person name="Nino-Vega G."/>
            <person name="Puccia R."/>
            <person name="San-Blas G."/>
            <person name="Soares C.M."/>
            <person name="Birren B.W."/>
            <person name="Cuomo C.A."/>
        </authorList>
    </citation>
    <scope>NUCLEOTIDE SEQUENCE [LARGE SCALE GENOMIC DNA]</scope>
    <source>
        <strain evidence="2">ATCC MYA-826 / Pb01</strain>
    </source>
</reference>
<evidence type="ECO:0000313" key="1">
    <source>
        <dbReference type="EMBL" id="EEH37665.1"/>
    </source>
</evidence>
<name>C1HBE2_PARBA</name>
<dbReference type="RefSeq" id="XP_002790016.1">
    <property type="nucleotide sequence ID" value="XM_002789970.1"/>
</dbReference>
<dbReference type="OrthoDB" id="4206614at2759"/>
<protein>
    <submittedName>
        <fullName evidence="1">Uncharacterized protein</fullName>
    </submittedName>
</protein>
<dbReference type="EMBL" id="KN294020">
    <property type="protein sequence ID" value="EEH37665.1"/>
    <property type="molecule type" value="Genomic_DNA"/>
</dbReference>
<organism evidence="1 2">
    <name type="scientific">Paracoccidioides lutzii (strain ATCC MYA-826 / Pb01)</name>
    <name type="common">Paracoccidioides brasiliensis</name>
    <dbReference type="NCBI Taxonomy" id="502779"/>
    <lineage>
        <taxon>Eukaryota</taxon>
        <taxon>Fungi</taxon>
        <taxon>Dikarya</taxon>
        <taxon>Ascomycota</taxon>
        <taxon>Pezizomycotina</taxon>
        <taxon>Eurotiomycetes</taxon>
        <taxon>Eurotiomycetidae</taxon>
        <taxon>Onygenales</taxon>
        <taxon>Ajellomycetaceae</taxon>
        <taxon>Paracoccidioides</taxon>
    </lineage>
</organism>
<dbReference type="KEGG" id="pbl:PAAG_08083"/>
<dbReference type="VEuPathDB" id="FungiDB:PAAG_08083"/>
<proteinExistence type="predicted"/>
<evidence type="ECO:0000313" key="2">
    <source>
        <dbReference type="Proteomes" id="UP000002059"/>
    </source>
</evidence>
<dbReference type="GeneID" id="9093240"/>